<comment type="caution">
    <text evidence="1">The sequence shown here is derived from an EMBL/GenBank/DDBJ whole genome shotgun (WGS) entry which is preliminary data.</text>
</comment>
<proteinExistence type="predicted"/>
<organism evidence="1 2">
    <name type="scientific">Hepatospora eriocheir</name>
    <dbReference type="NCBI Taxonomy" id="1081669"/>
    <lineage>
        <taxon>Eukaryota</taxon>
        <taxon>Fungi</taxon>
        <taxon>Fungi incertae sedis</taxon>
        <taxon>Microsporidia</taxon>
        <taxon>Hepatosporidae</taxon>
        <taxon>Hepatospora</taxon>
    </lineage>
</organism>
<accession>A0A1X0QAV4</accession>
<dbReference type="Proteomes" id="UP000192501">
    <property type="component" value="Unassembled WGS sequence"/>
</dbReference>
<sequence length="52" mass="6300">MRVKVLKIQCSLSLRYLLLFLIDKHHHVHWVQTKHISYRFSSLSKIFLLPPQ</sequence>
<dbReference type="VEuPathDB" id="MicrosporidiaDB:A0H76_3059"/>
<evidence type="ECO:0000313" key="2">
    <source>
        <dbReference type="Proteomes" id="UP000192501"/>
    </source>
</evidence>
<dbReference type="AlphaFoldDB" id="A0A1X0QAV4"/>
<evidence type="ECO:0000313" key="1">
    <source>
        <dbReference type="EMBL" id="ORD96824.1"/>
    </source>
</evidence>
<dbReference type="EMBL" id="LTAI01001092">
    <property type="protein sequence ID" value="ORD96824.1"/>
    <property type="molecule type" value="Genomic_DNA"/>
</dbReference>
<name>A0A1X0QAV4_9MICR</name>
<reference evidence="1 2" key="1">
    <citation type="journal article" date="2017" name="Environ. Microbiol.">
        <title>Decay of the glycolytic pathway and adaptation to intranuclear parasitism within Enterocytozoonidae microsporidia.</title>
        <authorList>
            <person name="Wiredu Boakye D."/>
            <person name="Jaroenlak P."/>
            <person name="Prachumwat A."/>
            <person name="Williams T.A."/>
            <person name="Bateman K.S."/>
            <person name="Itsathitphaisarn O."/>
            <person name="Sritunyalucksana K."/>
            <person name="Paszkiewicz K.H."/>
            <person name="Moore K.A."/>
            <person name="Stentiford G.D."/>
            <person name="Williams B.A."/>
        </authorList>
    </citation>
    <scope>NUCLEOTIDE SEQUENCE [LARGE SCALE GENOMIC DNA]</scope>
    <source>
        <strain evidence="2">canceri</strain>
    </source>
</reference>
<gene>
    <name evidence="1" type="ORF">A0H76_3059</name>
</gene>
<protein>
    <submittedName>
        <fullName evidence="1">Uncharacterized protein</fullName>
    </submittedName>
</protein>